<organism evidence="2 3">
    <name type="scientific">Parastrongyloides trichosuri</name>
    <name type="common">Possum-specific nematode worm</name>
    <dbReference type="NCBI Taxonomy" id="131310"/>
    <lineage>
        <taxon>Eukaryota</taxon>
        <taxon>Metazoa</taxon>
        <taxon>Ecdysozoa</taxon>
        <taxon>Nematoda</taxon>
        <taxon>Chromadorea</taxon>
        <taxon>Rhabditida</taxon>
        <taxon>Tylenchina</taxon>
        <taxon>Panagrolaimomorpha</taxon>
        <taxon>Strongyloidoidea</taxon>
        <taxon>Strongyloididae</taxon>
        <taxon>Parastrongyloides</taxon>
    </lineage>
</organism>
<proteinExistence type="predicted"/>
<sequence>MKYLIISITISLIVSFTVISGDSGAFTFSKNCSSDPTNCEFTFTAPQELMETIDQVEFNKTLVNLSASFNNLTTSITNLDTVGNQYLNNLNNTLANITSMLTNVNSLIANNFTNIPTLTTQVQSLTNDASKLSAAMQCFLQGSKPSSECY</sequence>
<evidence type="ECO:0000256" key="1">
    <source>
        <dbReference type="SAM" id="SignalP"/>
    </source>
</evidence>
<feature type="chain" id="PRO_5012904303" evidence="1">
    <location>
        <begin position="16"/>
        <end position="150"/>
    </location>
</feature>
<dbReference type="WBParaSite" id="PTRK_0001782400.1">
    <property type="protein sequence ID" value="PTRK_0001782400.1"/>
    <property type="gene ID" value="PTRK_0001782400"/>
</dbReference>
<protein>
    <submittedName>
        <fullName evidence="3">DUF148 domain-containing protein</fullName>
    </submittedName>
</protein>
<dbReference type="Proteomes" id="UP000038045">
    <property type="component" value="Unplaced"/>
</dbReference>
<evidence type="ECO:0000313" key="3">
    <source>
        <dbReference type="WBParaSite" id="PTRK_0001782400.1"/>
    </source>
</evidence>
<reference evidence="3" key="1">
    <citation type="submission" date="2017-02" db="UniProtKB">
        <authorList>
            <consortium name="WormBaseParasite"/>
        </authorList>
    </citation>
    <scope>IDENTIFICATION</scope>
</reference>
<accession>A0A0N5A737</accession>
<keyword evidence="2" id="KW-1185">Reference proteome</keyword>
<name>A0A0N5A737_PARTI</name>
<feature type="signal peptide" evidence="1">
    <location>
        <begin position="1"/>
        <end position="15"/>
    </location>
</feature>
<evidence type="ECO:0000313" key="2">
    <source>
        <dbReference type="Proteomes" id="UP000038045"/>
    </source>
</evidence>
<dbReference type="AlphaFoldDB" id="A0A0N5A737"/>
<keyword evidence="1" id="KW-0732">Signal</keyword>